<dbReference type="Proteomes" id="UP000823405">
    <property type="component" value="Unassembled WGS sequence"/>
</dbReference>
<feature type="non-terminal residue" evidence="1">
    <location>
        <position position="74"/>
    </location>
</feature>
<organism evidence="1 2">
    <name type="scientific">Linnemannia gamsii</name>
    <dbReference type="NCBI Taxonomy" id="64522"/>
    <lineage>
        <taxon>Eukaryota</taxon>
        <taxon>Fungi</taxon>
        <taxon>Fungi incertae sedis</taxon>
        <taxon>Mucoromycota</taxon>
        <taxon>Mortierellomycotina</taxon>
        <taxon>Mortierellomycetes</taxon>
        <taxon>Mortierellales</taxon>
        <taxon>Mortierellaceae</taxon>
        <taxon>Linnemannia</taxon>
    </lineage>
</organism>
<name>A0A9P6QQD1_9FUNG</name>
<keyword evidence="2" id="KW-1185">Reference proteome</keyword>
<evidence type="ECO:0000313" key="2">
    <source>
        <dbReference type="Proteomes" id="UP000823405"/>
    </source>
</evidence>
<comment type="caution">
    <text evidence="1">The sequence shown here is derived from an EMBL/GenBank/DDBJ whole genome shotgun (WGS) entry which is preliminary data.</text>
</comment>
<dbReference type="EMBL" id="JAAAIN010002496">
    <property type="protein sequence ID" value="KAG0292551.1"/>
    <property type="molecule type" value="Genomic_DNA"/>
</dbReference>
<gene>
    <name evidence="1" type="ORF">BGZ97_005557</name>
</gene>
<sequence>MSSSSSTSSQSQDDNRKSREAVSEFLSSCSNYQVDAVGKLMALQFFVEHQLAMMPRLECFWLGEKMFRIPSRRQ</sequence>
<accession>A0A9P6QQD1</accession>
<protein>
    <submittedName>
        <fullName evidence="1">Uncharacterized protein</fullName>
    </submittedName>
</protein>
<dbReference type="AlphaFoldDB" id="A0A9P6QQD1"/>
<reference evidence="1" key="1">
    <citation type="journal article" date="2020" name="Fungal Divers.">
        <title>Resolving the Mortierellaceae phylogeny through synthesis of multi-gene phylogenetics and phylogenomics.</title>
        <authorList>
            <person name="Vandepol N."/>
            <person name="Liber J."/>
            <person name="Desiro A."/>
            <person name="Na H."/>
            <person name="Kennedy M."/>
            <person name="Barry K."/>
            <person name="Grigoriev I.V."/>
            <person name="Miller A.N."/>
            <person name="O'Donnell K."/>
            <person name="Stajich J.E."/>
            <person name="Bonito G."/>
        </authorList>
    </citation>
    <scope>NUCLEOTIDE SEQUENCE</scope>
    <source>
        <strain evidence="1">NVP60</strain>
    </source>
</reference>
<dbReference type="OrthoDB" id="2449202at2759"/>
<evidence type="ECO:0000313" key="1">
    <source>
        <dbReference type="EMBL" id="KAG0292551.1"/>
    </source>
</evidence>
<proteinExistence type="predicted"/>